<organism evidence="1">
    <name type="scientific">marine sediment metagenome</name>
    <dbReference type="NCBI Taxonomy" id="412755"/>
    <lineage>
        <taxon>unclassified sequences</taxon>
        <taxon>metagenomes</taxon>
        <taxon>ecological metagenomes</taxon>
    </lineage>
</organism>
<proteinExistence type="predicted"/>
<gene>
    <name evidence="1" type="ORF">S12H4_50749</name>
</gene>
<sequence length="87" mass="9435">GEIWDEEKTIGIAASVVMALNAARHSLSVQAKSTNTGIIYIGYDDTVTTTKWIAELQPGQSYSTDDWKGTIYAIATVAEQKLGFGEH</sequence>
<evidence type="ECO:0000313" key="1">
    <source>
        <dbReference type="EMBL" id="GAJ08469.1"/>
    </source>
</evidence>
<name>X1TTC2_9ZZZZ</name>
<protein>
    <submittedName>
        <fullName evidence="1">Uncharacterized protein</fullName>
    </submittedName>
</protein>
<reference evidence="1" key="1">
    <citation type="journal article" date="2014" name="Front. Microbiol.">
        <title>High frequency of phylogenetically diverse reductive dehalogenase-homologous genes in deep subseafloor sedimentary metagenomes.</title>
        <authorList>
            <person name="Kawai M."/>
            <person name="Futagami T."/>
            <person name="Toyoda A."/>
            <person name="Takaki Y."/>
            <person name="Nishi S."/>
            <person name="Hori S."/>
            <person name="Arai W."/>
            <person name="Tsubouchi T."/>
            <person name="Morono Y."/>
            <person name="Uchiyama I."/>
            <person name="Ito T."/>
            <person name="Fujiyama A."/>
            <person name="Inagaki F."/>
            <person name="Takami H."/>
        </authorList>
    </citation>
    <scope>NUCLEOTIDE SEQUENCE</scope>
    <source>
        <strain evidence="1">Expedition CK06-06</strain>
    </source>
</reference>
<dbReference type="AlphaFoldDB" id="X1TTC2"/>
<feature type="non-terminal residue" evidence="1">
    <location>
        <position position="1"/>
    </location>
</feature>
<dbReference type="EMBL" id="BARW01031999">
    <property type="protein sequence ID" value="GAJ08469.1"/>
    <property type="molecule type" value="Genomic_DNA"/>
</dbReference>
<accession>X1TTC2</accession>
<comment type="caution">
    <text evidence="1">The sequence shown here is derived from an EMBL/GenBank/DDBJ whole genome shotgun (WGS) entry which is preliminary data.</text>
</comment>